<dbReference type="GO" id="GO:0005737">
    <property type="term" value="C:cytoplasm"/>
    <property type="evidence" value="ECO:0007669"/>
    <property type="project" value="UniProtKB-SubCell"/>
</dbReference>
<dbReference type="AlphaFoldDB" id="A0A7Z7YXH7"/>
<keyword evidence="3" id="KW-0132">Cell division</keyword>
<dbReference type="GO" id="GO:0051301">
    <property type="term" value="P:cell division"/>
    <property type="evidence" value="ECO:0007669"/>
    <property type="project" value="UniProtKB-KW"/>
</dbReference>
<evidence type="ECO:0000256" key="3">
    <source>
        <dbReference type="HAMAP-Rule" id="MF_01805"/>
    </source>
</evidence>
<dbReference type="PANTHER" id="PTHR33969">
    <property type="entry name" value="SEGREGATION AND CONDENSATION PROTEIN A"/>
    <property type="match status" value="1"/>
</dbReference>
<dbReference type="Gene3D" id="6.10.250.2410">
    <property type="match status" value="1"/>
</dbReference>
<dbReference type="Proteomes" id="UP000291949">
    <property type="component" value="Unassembled WGS sequence"/>
</dbReference>
<keyword evidence="3" id="KW-0963">Cytoplasm</keyword>
<evidence type="ECO:0000313" key="4">
    <source>
        <dbReference type="EMBL" id="TBW78644.1"/>
    </source>
</evidence>
<dbReference type="Pfam" id="PF02616">
    <property type="entry name" value="SMC_ScpA"/>
    <property type="match status" value="1"/>
</dbReference>
<reference evidence="4 5" key="1">
    <citation type="journal article" date="2019" name="Sci. Transl. Med.">
        <title>Quorum sensing between bacterial species on the skin protects against epidermal injury in atopic dermatitis.</title>
        <authorList>
            <person name="Williams M.R."/>
        </authorList>
    </citation>
    <scope>NUCLEOTIDE SEQUENCE [LARGE SCALE GENOMIC DNA]</scope>
    <source>
        <strain evidence="4 5">H8</strain>
    </source>
</reference>
<comment type="similarity">
    <text evidence="3">Belongs to the ScpA family.</text>
</comment>
<keyword evidence="1 3" id="KW-0159">Chromosome partition</keyword>
<comment type="function">
    <text evidence="3">Participates in chromosomal partition during cell division. May act via the formation of a condensin-like complex containing Smc and ScpB that pull DNA away from mid-cell into both cell halves.</text>
</comment>
<dbReference type="Gene3D" id="1.10.10.580">
    <property type="entry name" value="Structural maintenance of chromosome 1. Chain E"/>
    <property type="match status" value="1"/>
</dbReference>
<accession>A0A7Z7YXH7</accession>
<keyword evidence="3" id="KW-0131">Cell cycle</keyword>
<dbReference type="HAMAP" id="MF_01805">
    <property type="entry name" value="ScpA"/>
    <property type="match status" value="1"/>
</dbReference>
<proteinExistence type="inferred from homology"/>
<name>A0A7Z7YXH7_STACP</name>
<evidence type="ECO:0000256" key="2">
    <source>
        <dbReference type="ARBA" id="ARBA00044777"/>
    </source>
</evidence>
<comment type="subcellular location">
    <subcellularLocation>
        <location evidence="3">Cytoplasm</location>
    </subcellularLocation>
    <text evidence="3">Associated with two foci at the outer edges of the nucleoid region in young cells, and at four foci within both cell halves in older cells.</text>
</comment>
<gene>
    <name evidence="3" type="primary">scpA</name>
    <name evidence="4" type="ORF">EQ811_04405</name>
</gene>
<dbReference type="GO" id="GO:0006260">
    <property type="term" value="P:DNA replication"/>
    <property type="evidence" value="ECO:0007669"/>
    <property type="project" value="UniProtKB-UniRule"/>
</dbReference>
<evidence type="ECO:0000313" key="5">
    <source>
        <dbReference type="Proteomes" id="UP000291949"/>
    </source>
</evidence>
<dbReference type="GO" id="GO:0007059">
    <property type="term" value="P:chromosome segregation"/>
    <property type="evidence" value="ECO:0007669"/>
    <property type="project" value="UniProtKB-UniRule"/>
</dbReference>
<dbReference type="InterPro" id="IPR003768">
    <property type="entry name" value="ScpA"/>
</dbReference>
<comment type="subunit">
    <text evidence="3">Component of a cohesin-like complex composed of ScpA, ScpB and the Smc homodimer, in which ScpA and ScpB bind to the head domain of Smc. The presence of the three proteins is required for the association of the complex with DNA.</text>
</comment>
<organism evidence="4 5">
    <name type="scientific">Staphylococcus capitis</name>
    <dbReference type="NCBI Taxonomy" id="29388"/>
    <lineage>
        <taxon>Bacteria</taxon>
        <taxon>Bacillati</taxon>
        <taxon>Bacillota</taxon>
        <taxon>Bacilli</taxon>
        <taxon>Bacillales</taxon>
        <taxon>Staphylococcaceae</taxon>
        <taxon>Staphylococcus</taxon>
    </lineage>
</organism>
<protein>
    <recommendedName>
        <fullName evidence="2 3">Segregation and condensation protein A</fullName>
    </recommendedName>
</protein>
<dbReference type="InterPro" id="IPR023093">
    <property type="entry name" value="ScpA-like_C"/>
</dbReference>
<dbReference type="EMBL" id="SCHC01000001">
    <property type="protein sequence ID" value="TBW78644.1"/>
    <property type="molecule type" value="Genomic_DNA"/>
</dbReference>
<dbReference type="PANTHER" id="PTHR33969:SF2">
    <property type="entry name" value="SEGREGATION AND CONDENSATION PROTEIN A"/>
    <property type="match status" value="1"/>
</dbReference>
<sequence length="266" mass="31476">MYSCYNICVKYALKMQHEIEVDRMYEVKLDAFNGPLDLLLHLIQKFEIDIYDIPMKALTEQYMQYVHAMNQLEINIASEYLVMASELLMIKSKLLLPQTSVEDDIEEDPREDLVGRLIEYQNYKEYTEILNDMKDQRELYYTKYPTDLSHLETDESWDPNQTIDLTELIVAYQRVKNRVELNTPKSVEIKKETFTIQQATEQVTNRLKEHESFNFFSLFTFHEPVEQVVTHFLAILEMSKSGIVNINQNNQFEDIDIIRGVNYNIG</sequence>
<comment type="caution">
    <text evidence="4">The sequence shown here is derived from an EMBL/GenBank/DDBJ whole genome shotgun (WGS) entry which is preliminary data.</text>
</comment>
<evidence type="ECO:0000256" key="1">
    <source>
        <dbReference type="ARBA" id="ARBA00022829"/>
    </source>
</evidence>